<dbReference type="InterPro" id="IPR006016">
    <property type="entry name" value="UspA"/>
</dbReference>
<proteinExistence type="inferred from homology"/>
<comment type="subcellular location">
    <subcellularLocation>
        <location evidence="1">Cytoplasm</location>
    </subcellularLocation>
</comment>
<feature type="domain" description="UspA" evidence="5">
    <location>
        <begin position="178"/>
        <end position="301"/>
    </location>
</feature>
<evidence type="ECO:0000313" key="7">
    <source>
        <dbReference type="Proteomes" id="UP000731465"/>
    </source>
</evidence>
<dbReference type="PANTHER" id="PTHR47892">
    <property type="entry name" value="UNIVERSAL STRESS PROTEIN E"/>
    <property type="match status" value="1"/>
</dbReference>
<keyword evidence="7" id="KW-1185">Reference proteome</keyword>
<feature type="domain" description="UspA" evidence="5">
    <location>
        <begin position="6"/>
        <end position="148"/>
    </location>
</feature>
<comment type="function">
    <text evidence="4">Required for resistance to DNA-damaging agents.</text>
</comment>
<dbReference type="Gene3D" id="3.40.50.12370">
    <property type="match status" value="1"/>
</dbReference>
<reference evidence="6 7" key="1">
    <citation type="submission" date="2021-03" db="EMBL/GenBank/DDBJ databases">
        <title>Succinivibrio sp. nov. isolated from feces of cow.</title>
        <authorList>
            <person name="Choi J.-Y."/>
        </authorList>
    </citation>
    <scope>NUCLEOTIDE SEQUENCE [LARGE SCALE GENOMIC DNA]</scope>
    <source>
        <strain evidence="6 7">AGMB01872</strain>
    </source>
</reference>
<dbReference type="Pfam" id="PF00582">
    <property type="entry name" value="Usp"/>
    <property type="match status" value="2"/>
</dbReference>
<evidence type="ECO:0000259" key="5">
    <source>
        <dbReference type="Pfam" id="PF00582"/>
    </source>
</evidence>
<evidence type="ECO:0000313" key="6">
    <source>
        <dbReference type="EMBL" id="MBW7571062.1"/>
    </source>
</evidence>
<evidence type="ECO:0000256" key="1">
    <source>
        <dbReference type="ARBA" id="ARBA00004496"/>
    </source>
</evidence>
<accession>A0ABS7DIE5</accession>
<evidence type="ECO:0000256" key="2">
    <source>
        <dbReference type="ARBA" id="ARBA00008791"/>
    </source>
</evidence>
<evidence type="ECO:0000256" key="3">
    <source>
        <dbReference type="ARBA" id="ARBA00022490"/>
    </source>
</evidence>
<sequence>MKDCSNILVIIEPAQVRQPALMRAISLYNIAKNKNHEVKITAVLPIEKETFNIASVLAVDKKQYHEELVKKQSRWLKAYLSINAIDIKIESKVIFSKTPGKDIAQIAKQIGASLLIKSNEIHSILDNLFFTSLDTQMLRHAPIPVCIAKDILNTHKRPVAIAMDFSDPNDVLLNYTNLRLLREAQKYALLTDGEIYLINAIAPVVPPVAVDLPGFNPEQLCSQIACQSKYSMIEFAKRHKLKESNCLSKEGPLDEIILSLVNSINPSALFIGTSARKGISSYFIGNLCEDILDNAQCDVFVLTPKSVIRKIPTTAPSKSIC</sequence>
<comment type="similarity">
    <text evidence="2">Belongs to the universal stress protein A family.</text>
</comment>
<organism evidence="6 7">
    <name type="scientific">Succinivibrio faecicola</name>
    <dbReference type="NCBI Taxonomy" id="2820300"/>
    <lineage>
        <taxon>Bacteria</taxon>
        <taxon>Pseudomonadati</taxon>
        <taxon>Pseudomonadota</taxon>
        <taxon>Gammaproteobacteria</taxon>
        <taxon>Aeromonadales</taxon>
        <taxon>Succinivibrionaceae</taxon>
        <taxon>Succinivibrio</taxon>
    </lineage>
</organism>
<name>A0ABS7DIE5_9GAMM</name>
<comment type="caution">
    <text evidence="6">The sequence shown here is derived from an EMBL/GenBank/DDBJ whole genome shotgun (WGS) entry which is preliminary data.</text>
</comment>
<gene>
    <name evidence="6" type="ORF">J5V48_09170</name>
</gene>
<protein>
    <submittedName>
        <fullName evidence="6">Universal stress protein</fullName>
    </submittedName>
</protein>
<dbReference type="EMBL" id="JAGFNY010000047">
    <property type="protein sequence ID" value="MBW7571062.1"/>
    <property type="molecule type" value="Genomic_DNA"/>
</dbReference>
<evidence type="ECO:0000256" key="4">
    <source>
        <dbReference type="ARBA" id="ARBA00037131"/>
    </source>
</evidence>
<dbReference type="Proteomes" id="UP000731465">
    <property type="component" value="Unassembled WGS sequence"/>
</dbReference>
<keyword evidence="3" id="KW-0963">Cytoplasm</keyword>
<dbReference type="PANTHER" id="PTHR47892:SF1">
    <property type="entry name" value="UNIVERSAL STRESS PROTEIN E"/>
    <property type="match status" value="1"/>
</dbReference>
<dbReference type="SUPFAM" id="SSF52402">
    <property type="entry name" value="Adenine nucleotide alpha hydrolases-like"/>
    <property type="match status" value="2"/>
</dbReference>
<dbReference type="RefSeq" id="WP_219938286.1">
    <property type="nucleotide sequence ID" value="NZ_JAGFNY010000047.1"/>
</dbReference>